<evidence type="ECO:0000313" key="1">
    <source>
        <dbReference type="EMBL" id="CAK9254331.1"/>
    </source>
</evidence>
<accession>A0ABP0VIS1</accession>
<dbReference type="Pfam" id="PF13520">
    <property type="entry name" value="AA_permease_2"/>
    <property type="match status" value="1"/>
</dbReference>
<reference evidence="1" key="1">
    <citation type="submission" date="2024-02" db="EMBL/GenBank/DDBJ databases">
        <authorList>
            <consortium name="ELIXIR-Norway"/>
            <consortium name="Elixir Norway"/>
        </authorList>
    </citation>
    <scope>NUCLEOTIDE SEQUENCE</scope>
</reference>
<keyword evidence="2" id="KW-1185">Reference proteome</keyword>
<name>A0ABP0VIS1_9BRYO</name>
<dbReference type="PANTHER" id="PTHR43243">
    <property type="entry name" value="INNER MEMBRANE TRANSPORTER YGJI-RELATED"/>
    <property type="match status" value="1"/>
</dbReference>
<feature type="non-terminal residue" evidence="1">
    <location>
        <position position="1"/>
    </location>
</feature>
<dbReference type="EMBL" id="CAXAQS010001009">
    <property type="protein sequence ID" value="CAK9254331.1"/>
    <property type="molecule type" value="Genomic_DNA"/>
</dbReference>
<dbReference type="Gene3D" id="1.20.1740.10">
    <property type="entry name" value="Amino acid/polyamine transporter I"/>
    <property type="match status" value="1"/>
</dbReference>
<gene>
    <name evidence="1" type="ORF">CSSPJE1EN1_LOCUS29709</name>
</gene>
<comment type="caution">
    <text evidence="1">The sequence shown here is derived from an EMBL/GenBank/DDBJ whole genome shotgun (WGS) entry which is preliminary data.</text>
</comment>
<dbReference type="Proteomes" id="UP001497444">
    <property type="component" value="Unassembled WGS sequence"/>
</dbReference>
<feature type="non-terminal residue" evidence="1">
    <location>
        <position position="161"/>
    </location>
</feature>
<evidence type="ECO:0000313" key="2">
    <source>
        <dbReference type="Proteomes" id="UP001497444"/>
    </source>
</evidence>
<sequence length="161" mass="17366">LCYAEFGARVPRAGSAYVYSYVTVGELMAFIIGWNLVLEYIIGAASVARGYSAYIDSLFNSTIRKHFEEWLPINISGLSSFPDFIAFGLTAALTLLLAIGVKESIGLHTIMTGINLLVVLFIIIAGAFKIDFNNWNLSESEVGSGNGKGGFLPFGFSGMMS</sequence>
<dbReference type="PANTHER" id="PTHR43243:SF105">
    <property type="entry name" value="CATIONIC AMINO ACID TRANSPORTER C-TERMINAL DOMAIN-CONTAINING PROTEIN"/>
    <property type="match status" value="1"/>
</dbReference>
<proteinExistence type="predicted"/>
<organism evidence="1 2">
    <name type="scientific">Sphagnum jensenii</name>
    <dbReference type="NCBI Taxonomy" id="128206"/>
    <lineage>
        <taxon>Eukaryota</taxon>
        <taxon>Viridiplantae</taxon>
        <taxon>Streptophyta</taxon>
        <taxon>Embryophyta</taxon>
        <taxon>Bryophyta</taxon>
        <taxon>Sphagnophytina</taxon>
        <taxon>Sphagnopsida</taxon>
        <taxon>Sphagnales</taxon>
        <taxon>Sphagnaceae</taxon>
        <taxon>Sphagnum</taxon>
    </lineage>
</organism>
<protein>
    <submittedName>
        <fullName evidence="1">Uncharacterized protein</fullName>
    </submittedName>
</protein>
<dbReference type="InterPro" id="IPR002293">
    <property type="entry name" value="AA/rel_permease1"/>
</dbReference>